<dbReference type="AlphaFoldDB" id="A0A8K0NNN1"/>
<feature type="compositionally biased region" description="Polar residues" evidence="1">
    <location>
        <begin position="127"/>
        <end position="138"/>
    </location>
</feature>
<evidence type="ECO:0000313" key="2">
    <source>
        <dbReference type="EMBL" id="KAG7530471.1"/>
    </source>
</evidence>
<dbReference type="Proteomes" id="UP000812966">
    <property type="component" value="Unassembled WGS sequence"/>
</dbReference>
<feature type="compositionally biased region" description="Pro residues" evidence="1">
    <location>
        <begin position="311"/>
        <end position="328"/>
    </location>
</feature>
<feature type="region of interest" description="Disordered" evidence="1">
    <location>
        <begin position="346"/>
        <end position="387"/>
    </location>
</feature>
<evidence type="ECO:0000256" key="1">
    <source>
        <dbReference type="SAM" id="MobiDB-lite"/>
    </source>
</evidence>
<feature type="compositionally biased region" description="Low complexity" evidence="1">
    <location>
        <begin position="360"/>
        <end position="372"/>
    </location>
</feature>
<feature type="compositionally biased region" description="Polar residues" evidence="1">
    <location>
        <begin position="258"/>
        <end position="267"/>
    </location>
</feature>
<name>A0A8K0NNN1_9TREE</name>
<dbReference type="EMBL" id="JABELV010000117">
    <property type="protein sequence ID" value="KAG7530471.1"/>
    <property type="molecule type" value="Genomic_DNA"/>
</dbReference>
<reference evidence="2" key="1">
    <citation type="submission" date="2020-04" db="EMBL/GenBank/DDBJ databases">
        <title>Analysis of mating type loci in Filobasidium floriforme.</title>
        <authorList>
            <person name="Nowrousian M."/>
        </authorList>
    </citation>
    <scope>NUCLEOTIDE SEQUENCE</scope>
    <source>
        <strain evidence="2">CBS 6242</strain>
    </source>
</reference>
<feature type="region of interest" description="Disordered" evidence="1">
    <location>
        <begin position="107"/>
        <end position="138"/>
    </location>
</feature>
<proteinExistence type="predicted"/>
<accession>A0A8K0NNN1</accession>
<protein>
    <submittedName>
        <fullName evidence="2">Uncharacterized protein</fullName>
    </submittedName>
</protein>
<gene>
    <name evidence="2" type="ORF">FFLO_05012</name>
</gene>
<keyword evidence="3" id="KW-1185">Reference proteome</keyword>
<feature type="region of interest" description="Disordered" evidence="1">
    <location>
        <begin position="256"/>
        <end position="334"/>
    </location>
</feature>
<evidence type="ECO:0000313" key="3">
    <source>
        <dbReference type="Proteomes" id="UP000812966"/>
    </source>
</evidence>
<feature type="region of interest" description="Disordered" evidence="1">
    <location>
        <begin position="15"/>
        <end position="43"/>
    </location>
</feature>
<organism evidence="2 3">
    <name type="scientific">Filobasidium floriforme</name>
    <dbReference type="NCBI Taxonomy" id="5210"/>
    <lineage>
        <taxon>Eukaryota</taxon>
        <taxon>Fungi</taxon>
        <taxon>Dikarya</taxon>
        <taxon>Basidiomycota</taxon>
        <taxon>Agaricomycotina</taxon>
        <taxon>Tremellomycetes</taxon>
        <taxon>Filobasidiales</taxon>
        <taxon>Filobasidiaceae</taxon>
        <taxon>Filobasidium</taxon>
    </lineage>
</organism>
<sequence length="401" mass="41594">MAHPGSPLKQWIKLHRQQSSHPNVAQGEVTADLDEESEGYTPVPTAAEPVAIDTQVRTDGTTATRKVEIELGDPAVATHISAAAGEAKKNDRGETLDALFSRFLGESSAGRGMSTSTAPVRTDGPATPSQIASQEAQETSQGNAMQALLAKLASPAVTNASVIPTYASPAPPSFPTAAYAMPPVQPHAPPGQVHARNLLSMLSPKAPPAAVNSPTNAPLVNYASHPPPALIASARPPDDKEIRRKALLDNMMAGLGGPTSQQPNHMTGGSPGVHYMSSSHQHPQPSFPPIQGLPRHVPPPQLGPASFSSYPVPPHLAGPHQMPPPGPPAWSGNVGGPPPPMHLGFNGHITGPPPAPGPQYPQAQHPQGMPQMPAHPPPMSPTKQRDAGDLLNALLGPRPPG</sequence>
<comment type="caution">
    <text evidence="2">The sequence shown here is derived from an EMBL/GenBank/DDBJ whole genome shotgun (WGS) entry which is preliminary data.</text>
</comment>